<protein>
    <submittedName>
        <fullName evidence="9">4Fe-4S ferredoxin iron-sulfur binding domain-containing protein</fullName>
    </submittedName>
</protein>
<dbReference type="AlphaFoldDB" id="F4A055"/>
<organism evidence="9 10">
    <name type="scientific">Mahella australiensis (strain DSM 15567 / CIP 107919 / 50-1 BON)</name>
    <dbReference type="NCBI Taxonomy" id="697281"/>
    <lineage>
        <taxon>Bacteria</taxon>
        <taxon>Bacillati</taxon>
        <taxon>Bacillota</taxon>
        <taxon>Clostridia</taxon>
        <taxon>Thermoanaerobacterales</taxon>
        <taxon>Thermoanaerobacterales Family IV. Incertae Sedis</taxon>
        <taxon>Mahella</taxon>
    </lineage>
</organism>
<dbReference type="InterPro" id="IPR017896">
    <property type="entry name" value="4Fe4S_Fe-S-bd"/>
</dbReference>
<evidence type="ECO:0000313" key="9">
    <source>
        <dbReference type="EMBL" id="AEE96889.1"/>
    </source>
</evidence>
<dbReference type="KEGG" id="mas:Mahau_1708"/>
<dbReference type="GO" id="GO:0046872">
    <property type="term" value="F:metal ion binding"/>
    <property type="evidence" value="ECO:0007669"/>
    <property type="project" value="UniProtKB-KW"/>
</dbReference>
<dbReference type="Pfam" id="PF13247">
    <property type="entry name" value="Fer4_11"/>
    <property type="match status" value="1"/>
</dbReference>
<reference evidence="9 10" key="2">
    <citation type="journal article" date="2011" name="Stand. Genomic Sci.">
        <title>Complete genome sequence of Mahella australiensis type strain (50-1 BON).</title>
        <authorList>
            <person name="Sikorski J."/>
            <person name="Teshima H."/>
            <person name="Nolan M."/>
            <person name="Lucas S."/>
            <person name="Hammon N."/>
            <person name="Deshpande S."/>
            <person name="Cheng J.F."/>
            <person name="Pitluck S."/>
            <person name="Liolios K."/>
            <person name="Pagani I."/>
            <person name="Ivanova N."/>
            <person name="Huntemann M."/>
            <person name="Mavromatis K."/>
            <person name="Ovchinikova G."/>
            <person name="Pati A."/>
            <person name="Tapia R."/>
            <person name="Han C."/>
            <person name="Goodwin L."/>
            <person name="Chen A."/>
            <person name="Palaniappan K."/>
            <person name="Land M."/>
            <person name="Hauser L."/>
            <person name="Ngatchou-Djao O.D."/>
            <person name="Rohde M."/>
            <person name="Pukall R."/>
            <person name="Spring S."/>
            <person name="Abt B."/>
            <person name="Goker M."/>
            <person name="Detter J.C."/>
            <person name="Woyke T."/>
            <person name="Bristow J."/>
            <person name="Markowitz V."/>
            <person name="Hugenholtz P."/>
            <person name="Eisen J.A."/>
            <person name="Kyrpides N.C."/>
            <person name="Klenk H.P."/>
            <person name="Lapidus A."/>
        </authorList>
    </citation>
    <scope>NUCLEOTIDE SEQUENCE [LARGE SCALE GENOMIC DNA]</scope>
    <source>
        <strain evidence="10">DSM 15567 / CIP 107919 / 50-1 BON</strain>
    </source>
</reference>
<keyword evidence="5" id="KW-0249">Electron transport</keyword>
<dbReference type="CDD" id="cd10563">
    <property type="entry name" value="CooF_like"/>
    <property type="match status" value="1"/>
</dbReference>
<keyword evidence="2" id="KW-0004">4Fe-4S</keyword>
<dbReference type="OrthoDB" id="9810688at2"/>
<dbReference type="InterPro" id="IPR017900">
    <property type="entry name" value="4Fe4S_Fe_S_CS"/>
</dbReference>
<evidence type="ECO:0000256" key="6">
    <source>
        <dbReference type="ARBA" id="ARBA00023004"/>
    </source>
</evidence>
<dbReference type="HOGENOM" id="CLU_043374_3_1_9"/>
<keyword evidence="10" id="KW-1185">Reference proteome</keyword>
<accession>F4A055</accession>
<keyword evidence="4" id="KW-0677">Repeat</keyword>
<keyword evidence="1" id="KW-0813">Transport</keyword>
<evidence type="ECO:0000256" key="4">
    <source>
        <dbReference type="ARBA" id="ARBA00022737"/>
    </source>
</evidence>
<dbReference type="EMBL" id="CP002360">
    <property type="protein sequence ID" value="AEE96889.1"/>
    <property type="molecule type" value="Genomic_DNA"/>
</dbReference>
<dbReference type="eggNOG" id="COG1142">
    <property type="taxonomic scope" value="Bacteria"/>
</dbReference>
<dbReference type="PROSITE" id="PS00198">
    <property type="entry name" value="4FE4S_FER_1"/>
    <property type="match status" value="1"/>
</dbReference>
<name>F4A055_MAHA5</name>
<dbReference type="PANTHER" id="PTHR43177:SF5">
    <property type="entry name" value="ANAEROBIC DIMETHYL SULFOXIDE REDUCTASE CHAIN B-RELATED"/>
    <property type="match status" value="1"/>
</dbReference>
<gene>
    <name evidence="9" type="ordered locus">Mahau_1708</name>
</gene>
<evidence type="ECO:0000313" key="10">
    <source>
        <dbReference type="Proteomes" id="UP000008457"/>
    </source>
</evidence>
<keyword evidence="3" id="KW-0479">Metal-binding</keyword>
<dbReference type="Proteomes" id="UP000008457">
    <property type="component" value="Chromosome"/>
</dbReference>
<dbReference type="GO" id="GO:0051539">
    <property type="term" value="F:4 iron, 4 sulfur cluster binding"/>
    <property type="evidence" value="ECO:0007669"/>
    <property type="project" value="UniProtKB-KW"/>
</dbReference>
<keyword evidence="7" id="KW-0411">Iron-sulfur</keyword>
<keyword evidence="6" id="KW-0408">Iron</keyword>
<sequence length="146" mass="16080">MKRVYALEEYCVGCRLCEINCIVAHSQSKDIIWAFKVENPRPLPGILVEEAKPVSFGLQCRHCDDAACIKSCITGAMHRDERGAVACNTDKCVGCWTCIMACPYGAIKRNENGDKVVSKCDLCPELPQPACVSHCPNEALIYVNRG</sequence>
<feature type="domain" description="4Fe-4S ferredoxin-type" evidence="8">
    <location>
        <begin position="83"/>
        <end position="112"/>
    </location>
</feature>
<dbReference type="InterPro" id="IPR050954">
    <property type="entry name" value="ET_IronSulfur_Cluster-Binding"/>
</dbReference>
<reference evidence="10" key="1">
    <citation type="submission" date="2010-11" db="EMBL/GenBank/DDBJ databases">
        <title>The complete genome of Mahella australiensis DSM 15567.</title>
        <authorList>
            <consortium name="US DOE Joint Genome Institute (JGI-PGF)"/>
            <person name="Lucas S."/>
            <person name="Copeland A."/>
            <person name="Lapidus A."/>
            <person name="Bruce D."/>
            <person name="Goodwin L."/>
            <person name="Pitluck S."/>
            <person name="Kyrpides N."/>
            <person name="Mavromatis K."/>
            <person name="Pagani I."/>
            <person name="Ivanova N."/>
            <person name="Teshima H."/>
            <person name="Brettin T."/>
            <person name="Detter J.C."/>
            <person name="Han C."/>
            <person name="Tapia R."/>
            <person name="Land M."/>
            <person name="Hauser L."/>
            <person name="Markowitz V."/>
            <person name="Cheng J.-F."/>
            <person name="Hugenholtz P."/>
            <person name="Woyke T."/>
            <person name="Wu D."/>
            <person name="Spring S."/>
            <person name="Pukall R."/>
            <person name="Steenblock K."/>
            <person name="Schneider S."/>
            <person name="Klenk H.-P."/>
            <person name="Eisen J.A."/>
        </authorList>
    </citation>
    <scope>NUCLEOTIDE SEQUENCE [LARGE SCALE GENOMIC DNA]</scope>
    <source>
        <strain evidence="10">DSM 15567 / CIP 107919 / 50-1 BON</strain>
    </source>
</reference>
<dbReference type="Gene3D" id="3.30.70.20">
    <property type="match status" value="2"/>
</dbReference>
<dbReference type="STRING" id="697281.Mahau_1708"/>
<evidence type="ECO:0000256" key="7">
    <source>
        <dbReference type="ARBA" id="ARBA00023014"/>
    </source>
</evidence>
<evidence type="ECO:0000256" key="5">
    <source>
        <dbReference type="ARBA" id="ARBA00022982"/>
    </source>
</evidence>
<dbReference type="SUPFAM" id="SSF54862">
    <property type="entry name" value="4Fe-4S ferredoxins"/>
    <property type="match status" value="1"/>
</dbReference>
<dbReference type="RefSeq" id="WP_013781317.1">
    <property type="nucleotide sequence ID" value="NC_015520.1"/>
</dbReference>
<evidence type="ECO:0000256" key="2">
    <source>
        <dbReference type="ARBA" id="ARBA00022485"/>
    </source>
</evidence>
<evidence type="ECO:0000259" key="8">
    <source>
        <dbReference type="PROSITE" id="PS51379"/>
    </source>
</evidence>
<proteinExistence type="predicted"/>
<evidence type="ECO:0000256" key="1">
    <source>
        <dbReference type="ARBA" id="ARBA00022448"/>
    </source>
</evidence>
<dbReference type="PROSITE" id="PS51379">
    <property type="entry name" value="4FE4S_FER_2"/>
    <property type="match status" value="1"/>
</dbReference>
<evidence type="ECO:0000256" key="3">
    <source>
        <dbReference type="ARBA" id="ARBA00022723"/>
    </source>
</evidence>
<dbReference type="PANTHER" id="PTHR43177">
    <property type="entry name" value="PROTEIN NRFC"/>
    <property type="match status" value="1"/>
</dbReference>